<evidence type="ECO:0000256" key="5">
    <source>
        <dbReference type="ARBA" id="ARBA00022806"/>
    </source>
</evidence>
<dbReference type="GO" id="GO:0016887">
    <property type="term" value="F:ATP hydrolysis activity"/>
    <property type="evidence" value="ECO:0007669"/>
    <property type="project" value="RHEA"/>
</dbReference>
<dbReference type="InterPro" id="IPR027417">
    <property type="entry name" value="P-loop_NTPase"/>
</dbReference>
<keyword evidence="7" id="KW-0238">DNA-binding</keyword>
<evidence type="ECO:0000256" key="7">
    <source>
        <dbReference type="ARBA" id="ARBA00023125"/>
    </source>
</evidence>
<keyword evidence="3 11" id="KW-0547">Nucleotide-binding</keyword>
<comment type="catalytic activity">
    <reaction evidence="11">
        <text>ATP + H2O = ADP + phosphate + H(+)</text>
        <dbReference type="Rhea" id="RHEA:13065"/>
        <dbReference type="ChEBI" id="CHEBI:15377"/>
        <dbReference type="ChEBI" id="CHEBI:15378"/>
        <dbReference type="ChEBI" id="CHEBI:30616"/>
        <dbReference type="ChEBI" id="CHEBI:43474"/>
        <dbReference type="ChEBI" id="CHEBI:456216"/>
    </reaction>
</comment>
<dbReference type="GO" id="GO:0003677">
    <property type="term" value="F:DNA binding"/>
    <property type="evidence" value="ECO:0007669"/>
    <property type="project" value="UniProtKB-KW"/>
</dbReference>
<keyword evidence="5 11" id="KW-0347">Helicase</keyword>
<dbReference type="Pfam" id="PF00270">
    <property type="entry name" value="DEAD"/>
    <property type="match status" value="1"/>
</dbReference>
<feature type="compositionally biased region" description="Basic residues" evidence="13">
    <location>
        <begin position="834"/>
        <end position="844"/>
    </location>
</feature>
<feature type="compositionally biased region" description="Polar residues" evidence="13">
    <location>
        <begin position="753"/>
        <end position="763"/>
    </location>
</feature>
<feature type="compositionally biased region" description="Acidic residues" evidence="13">
    <location>
        <begin position="805"/>
        <end position="817"/>
    </location>
</feature>
<dbReference type="InterPro" id="IPR036388">
    <property type="entry name" value="WH-like_DNA-bd_sf"/>
</dbReference>
<feature type="domain" description="Helicase C-terminal" evidence="15">
    <location>
        <begin position="393"/>
        <end position="542"/>
    </location>
</feature>
<dbReference type="FunFam" id="3.40.50.300:FF:001544">
    <property type="entry name" value="ATP-dependent DNA helicase"/>
    <property type="match status" value="1"/>
</dbReference>
<dbReference type="CDD" id="cd18794">
    <property type="entry name" value="SF2_C_RecQ"/>
    <property type="match status" value="1"/>
</dbReference>
<evidence type="ECO:0000256" key="8">
    <source>
        <dbReference type="ARBA" id="ARBA00023235"/>
    </source>
</evidence>
<keyword evidence="4 11" id="KW-0378">Hydrolase</keyword>
<evidence type="ECO:0000256" key="10">
    <source>
        <dbReference type="ARBA" id="ARBA00034617"/>
    </source>
</evidence>
<accession>A0A0W0EY99</accession>
<keyword evidence="9 11" id="KW-0539">Nucleus</keyword>
<dbReference type="AlphaFoldDB" id="A0A0W0EY99"/>
<keyword evidence="6 11" id="KW-0067">ATP-binding</keyword>
<gene>
    <name evidence="16" type="ORF">WG66_18372</name>
</gene>
<dbReference type="PROSITE" id="PS00690">
    <property type="entry name" value="DEAH_ATP_HELICASE"/>
    <property type="match status" value="1"/>
</dbReference>
<feature type="compositionally biased region" description="Acidic residues" evidence="13">
    <location>
        <begin position="782"/>
        <end position="795"/>
    </location>
</feature>
<dbReference type="PROSITE" id="PS51194">
    <property type="entry name" value="HELICASE_CTER"/>
    <property type="match status" value="1"/>
</dbReference>
<evidence type="ECO:0000259" key="14">
    <source>
        <dbReference type="PROSITE" id="PS51192"/>
    </source>
</evidence>
<feature type="compositionally biased region" description="Acidic residues" evidence="13">
    <location>
        <begin position="764"/>
        <end position="775"/>
    </location>
</feature>
<organism evidence="16 17">
    <name type="scientific">Moniliophthora roreri</name>
    <name type="common">Frosty pod rot fungus</name>
    <name type="synonym">Monilia roreri</name>
    <dbReference type="NCBI Taxonomy" id="221103"/>
    <lineage>
        <taxon>Eukaryota</taxon>
        <taxon>Fungi</taxon>
        <taxon>Dikarya</taxon>
        <taxon>Basidiomycota</taxon>
        <taxon>Agaricomycotina</taxon>
        <taxon>Agaricomycetes</taxon>
        <taxon>Agaricomycetidae</taxon>
        <taxon>Agaricales</taxon>
        <taxon>Marasmiineae</taxon>
        <taxon>Marasmiaceae</taxon>
        <taxon>Moniliophthora</taxon>
    </lineage>
</organism>
<evidence type="ECO:0000313" key="17">
    <source>
        <dbReference type="Proteomes" id="UP000054988"/>
    </source>
</evidence>
<dbReference type="GO" id="GO:0009378">
    <property type="term" value="F:four-way junction helicase activity"/>
    <property type="evidence" value="ECO:0007669"/>
    <property type="project" value="TreeGrafter"/>
</dbReference>
<evidence type="ECO:0000259" key="15">
    <source>
        <dbReference type="PROSITE" id="PS51194"/>
    </source>
</evidence>
<dbReference type="GO" id="GO:0005694">
    <property type="term" value="C:chromosome"/>
    <property type="evidence" value="ECO:0007669"/>
    <property type="project" value="TreeGrafter"/>
</dbReference>
<dbReference type="InterPro" id="IPR032284">
    <property type="entry name" value="RecQ_Zn-bd"/>
</dbReference>
<comment type="catalytic activity">
    <reaction evidence="10 11">
        <text>Couples ATP hydrolysis with the unwinding of duplex DNA by translocating in the 3'-5' direction.</text>
        <dbReference type="EC" id="5.6.2.4"/>
    </reaction>
</comment>
<dbReference type="SMART" id="SM00490">
    <property type="entry name" value="HELICc"/>
    <property type="match status" value="1"/>
</dbReference>
<dbReference type="PANTHER" id="PTHR13710">
    <property type="entry name" value="DNA HELICASE RECQ FAMILY MEMBER"/>
    <property type="match status" value="1"/>
</dbReference>
<dbReference type="GO" id="GO:0005634">
    <property type="term" value="C:nucleus"/>
    <property type="evidence" value="ECO:0007669"/>
    <property type="project" value="UniProtKB-SubCell"/>
</dbReference>
<dbReference type="PANTHER" id="PTHR13710:SF105">
    <property type="entry name" value="ATP-DEPENDENT DNA HELICASE Q1"/>
    <property type="match status" value="1"/>
</dbReference>
<evidence type="ECO:0000256" key="11">
    <source>
        <dbReference type="RuleBase" id="RU364117"/>
    </source>
</evidence>
<proteinExistence type="inferred from homology"/>
<evidence type="ECO:0000256" key="12">
    <source>
        <dbReference type="SAM" id="Coils"/>
    </source>
</evidence>
<dbReference type="InterPro" id="IPR001650">
    <property type="entry name" value="Helicase_C-like"/>
</dbReference>
<evidence type="ECO:0000256" key="2">
    <source>
        <dbReference type="ARBA" id="ARBA00022723"/>
    </source>
</evidence>
<evidence type="ECO:0000256" key="3">
    <source>
        <dbReference type="ARBA" id="ARBA00022741"/>
    </source>
</evidence>
<dbReference type="Gene3D" id="1.10.10.10">
    <property type="entry name" value="Winged helix-like DNA-binding domain superfamily/Winged helix DNA-binding domain"/>
    <property type="match status" value="1"/>
</dbReference>
<evidence type="ECO:0000256" key="1">
    <source>
        <dbReference type="ARBA" id="ARBA00005446"/>
    </source>
</evidence>
<dbReference type="EC" id="5.6.2.4" evidence="11"/>
<dbReference type="PROSITE" id="PS51192">
    <property type="entry name" value="HELICASE_ATP_BIND_1"/>
    <property type="match status" value="1"/>
</dbReference>
<keyword evidence="12" id="KW-0175">Coiled coil</keyword>
<dbReference type="InterPro" id="IPR002464">
    <property type="entry name" value="DNA/RNA_helicase_DEAH_CS"/>
</dbReference>
<dbReference type="SMART" id="SM00487">
    <property type="entry name" value="DEXDc"/>
    <property type="match status" value="1"/>
</dbReference>
<dbReference type="EMBL" id="LATX01002455">
    <property type="protein sequence ID" value="KTB29050.1"/>
    <property type="molecule type" value="Genomic_DNA"/>
</dbReference>
<evidence type="ECO:0000256" key="4">
    <source>
        <dbReference type="ARBA" id="ARBA00022801"/>
    </source>
</evidence>
<feature type="compositionally biased region" description="Polar residues" evidence="13">
    <location>
        <begin position="34"/>
        <end position="64"/>
    </location>
</feature>
<evidence type="ECO:0000256" key="9">
    <source>
        <dbReference type="ARBA" id="ARBA00023242"/>
    </source>
</evidence>
<evidence type="ECO:0000313" key="16">
    <source>
        <dbReference type="EMBL" id="KTB29050.1"/>
    </source>
</evidence>
<dbReference type="GO" id="GO:0005737">
    <property type="term" value="C:cytoplasm"/>
    <property type="evidence" value="ECO:0007669"/>
    <property type="project" value="TreeGrafter"/>
</dbReference>
<feature type="region of interest" description="Disordered" evidence="13">
    <location>
        <begin position="1"/>
        <end position="20"/>
    </location>
</feature>
<dbReference type="GO" id="GO:0046872">
    <property type="term" value="F:metal ion binding"/>
    <property type="evidence" value="ECO:0007669"/>
    <property type="project" value="UniProtKB-KW"/>
</dbReference>
<dbReference type="Pfam" id="PF00271">
    <property type="entry name" value="Helicase_C"/>
    <property type="match status" value="1"/>
</dbReference>
<evidence type="ECO:0000256" key="13">
    <source>
        <dbReference type="SAM" id="MobiDB-lite"/>
    </source>
</evidence>
<feature type="region of interest" description="Disordered" evidence="13">
    <location>
        <begin position="723"/>
        <end position="859"/>
    </location>
</feature>
<comment type="subcellular location">
    <subcellularLocation>
        <location evidence="11">Nucleus</location>
    </subcellularLocation>
</comment>
<reference evidence="16 17" key="1">
    <citation type="submission" date="2015-12" db="EMBL/GenBank/DDBJ databases">
        <title>Draft genome sequence of Moniliophthora roreri, the causal agent of frosty pod rot of cacao.</title>
        <authorList>
            <person name="Aime M.C."/>
            <person name="Diaz-Valderrama J.R."/>
            <person name="Kijpornyongpan T."/>
            <person name="Phillips-Mora W."/>
        </authorList>
    </citation>
    <scope>NUCLEOTIDE SEQUENCE [LARGE SCALE GENOMIC DNA]</scope>
    <source>
        <strain evidence="16 17">MCA 2952</strain>
    </source>
</reference>
<dbReference type="NCBIfam" id="TIGR00614">
    <property type="entry name" value="recQ_fam"/>
    <property type="match status" value="1"/>
</dbReference>
<dbReference type="Pfam" id="PF16124">
    <property type="entry name" value="RecQ_Zn_bind"/>
    <property type="match status" value="1"/>
</dbReference>
<dbReference type="InterPro" id="IPR014001">
    <property type="entry name" value="Helicase_ATP-bd"/>
</dbReference>
<comment type="similarity">
    <text evidence="1 11">Belongs to the helicase family. RecQ subfamily.</text>
</comment>
<feature type="domain" description="Helicase ATP-binding" evidence="14">
    <location>
        <begin position="171"/>
        <end position="354"/>
    </location>
</feature>
<keyword evidence="8" id="KW-0413">Isomerase</keyword>
<dbReference type="eggNOG" id="KOG0353">
    <property type="taxonomic scope" value="Eukaryota"/>
</dbReference>
<dbReference type="Proteomes" id="UP000054988">
    <property type="component" value="Unassembled WGS sequence"/>
</dbReference>
<dbReference type="GO" id="GO:0005524">
    <property type="term" value="F:ATP binding"/>
    <property type="evidence" value="ECO:0007669"/>
    <property type="project" value="UniProtKB-KW"/>
</dbReference>
<feature type="coiled-coil region" evidence="12">
    <location>
        <begin position="74"/>
        <end position="101"/>
    </location>
</feature>
<protein>
    <recommendedName>
        <fullName evidence="11">ATP-dependent DNA helicase</fullName>
        <ecNumber evidence="11">5.6.2.4</ecNumber>
    </recommendedName>
</protein>
<name>A0A0W0EY99_MONRR</name>
<dbReference type="Gene3D" id="3.40.50.300">
    <property type="entry name" value="P-loop containing nucleotide triphosphate hydrolases"/>
    <property type="match status" value="2"/>
</dbReference>
<dbReference type="GO" id="GO:0043138">
    <property type="term" value="F:3'-5' DNA helicase activity"/>
    <property type="evidence" value="ECO:0007669"/>
    <property type="project" value="UniProtKB-EC"/>
</dbReference>
<comment type="caution">
    <text evidence="16">The sequence shown here is derived from an EMBL/GenBank/DDBJ whole genome shotgun (WGS) entry which is preliminary data.</text>
</comment>
<sequence length="859" mass="95303">MRLSDSYDADNYMGSDDPELAEVMERSRQDYECQSHSYQSASGSTLDSRATSSTLNSQSRSQGFGSDHPSYARMMELQENINKLETEIGDIDREIGTLQATKTFCQENLQKAKAELDTLKYGKGKGKANGNGAPSGINYDVDSFVWMGGLKNKMKEVFGIPSFRLCQRGVCNANMDGRDIVCVMPTGGGKSLTYQLPALMTSGVTLVISPLLSLISDQIMHLREAGVEAVKLTGATSKSEAEDINSRLMSLANGRDIPGKKEIKLCYVTPEKIAKSSKFVSLLQKLASSKNLSRIVIDEAHCVSQLGHDFRPDYQKLRVLRQLFPKVPIMALSATCPPRVLQDLLTILGLRPVVSGTDANGDGTVYFSAPLYRKNLHYSIQLKHHEGSRVMEDMTAWILKHHPNDSGIVYCLSKKDTEKVAQELHERGKIKTGVYHADRSDSEKEMLHTQWRKGTVKVVCATIAFGLGIDKGDVRFVLHHSISKSLDGFYQESGRAGRDGNDSDCVLFYRPQDAATLSSMTYSEKDGQAKLHGMLSFAQDLKQCRKLQFANYFTHSSQLSLNSWSTEESGALDRCGHCDNCTRPQDEIELRDVTFAVWQILKIVDHIIREGGDVTATQLAGLVRGTGGGGFNATSGNRGKRKTTKGKVQLDLDTVCGGKVELKKEEIEYLLVELLLQKYLGERPLATAYAVNMYMTLGPLATRFTRINRADVEAGRGHRIQVTFRRAAKKAGKSKEKEKAPKAASSRKGGASTKGSKSQSPSQADDEDDIDEDYEPQPLFDSDIDDEAVYGEDEGLPDRPKMEYSEFEFEDEEDEDHMDWSASYRAKPSTSQQVRRRPPRKRQKTGTLGKITDVIEISD</sequence>
<dbReference type="InterPro" id="IPR004589">
    <property type="entry name" value="DNA_helicase_ATP-dep_RecQ"/>
</dbReference>
<dbReference type="InterPro" id="IPR011545">
    <property type="entry name" value="DEAD/DEAH_box_helicase_dom"/>
</dbReference>
<evidence type="ECO:0000256" key="6">
    <source>
        <dbReference type="ARBA" id="ARBA00022840"/>
    </source>
</evidence>
<keyword evidence="2" id="KW-0479">Metal-binding</keyword>
<feature type="region of interest" description="Disordered" evidence="13">
    <location>
        <begin position="25"/>
        <end position="69"/>
    </location>
</feature>
<dbReference type="SUPFAM" id="SSF52540">
    <property type="entry name" value="P-loop containing nucleoside triphosphate hydrolases"/>
    <property type="match status" value="1"/>
</dbReference>
<dbReference type="GO" id="GO:0000724">
    <property type="term" value="P:double-strand break repair via homologous recombination"/>
    <property type="evidence" value="ECO:0007669"/>
    <property type="project" value="TreeGrafter"/>
</dbReference>